<reference evidence="1" key="1">
    <citation type="journal article" date="2012" name="Nat. Biotechnol.">
        <title>Draft genome sequence of pigeonpea (Cajanus cajan), an orphan legume crop of resource-poor farmers.</title>
        <authorList>
            <person name="Varshney R.K."/>
            <person name="Chen W."/>
            <person name="Li Y."/>
            <person name="Bharti A.K."/>
            <person name="Saxena R.K."/>
            <person name="Schlueter J.A."/>
            <person name="Donoghue M.T."/>
            <person name="Azam S."/>
            <person name="Fan G."/>
            <person name="Whaley A.M."/>
            <person name="Farmer A.D."/>
            <person name="Sheridan J."/>
            <person name="Iwata A."/>
            <person name="Tuteja R."/>
            <person name="Penmetsa R.V."/>
            <person name="Wu W."/>
            <person name="Upadhyaya H.D."/>
            <person name="Yang S.P."/>
            <person name="Shah T."/>
            <person name="Saxena K.B."/>
            <person name="Michael T."/>
            <person name="McCombie W.R."/>
            <person name="Yang B."/>
            <person name="Zhang G."/>
            <person name="Yang H."/>
            <person name="Wang J."/>
            <person name="Spillane C."/>
            <person name="Cook D.R."/>
            <person name="May G.D."/>
            <person name="Xu X."/>
            <person name="Jackson S.A."/>
        </authorList>
    </citation>
    <scope>NUCLEOTIDE SEQUENCE [LARGE SCALE GENOMIC DNA]</scope>
</reference>
<protein>
    <recommendedName>
        <fullName evidence="3">Retrovirus-related Pol polyprotein from transposon TNT 1-94</fullName>
    </recommendedName>
</protein>
<evidence type="ECO:0008006" key="3">
    <source>
        <dbReference type="Google" id="ProtNLM"/>
    </source>
</evidence>
<name>A0A151QPA4_CAJCA</name>
<dbReference type="Gramene" id="C.cajan_46307.t">
    <property type="protein sequence ID" value="C.cajan_46307.t"/>
    <property type="gene ID" value="C.cajan_46307"/>
</dbReference>
<gene>
    <name evidence="1" type="ORF">KK1_047310</name>
</gene>
<sequence length="208" mass="22815">MANDNSSSIRNPHEPSKPFICITLSSVTNLLPSNYLTWKLQVEAFLDGYDLLQYLDGSFPAPAVATGPNGLSAFAKDDGSTRDTAILFDDLLEKLLIQELSLVAAQQQVPAPMTSLNAVKQPIKAHVWMDSISGQPTPRPSTLSAHTPLLHSTIDLGIPPLLSSHSFSNIFLWVQINSSNQIVTYVKLANLINFLSMNPLLNHLILWK</sequence>
<evidence type="ECO:0000313" key="2">
    <source>
        <dbReference type="Proteomes" id="UP000075243"/>
    </source>
</evidence>
<accession>A0A151QPA4</accession>
<keyword evidence="2" id="KW-1185">Reference proteome</keyword>
<dbReference type="EMBL" id="KQ485456">
    <property type="protein sequence ID" value="KYP32084.1"/>
    <property type="molecule type" value="Genomic_DNA"/>
</dbReference>
<dbReference type="AlphaFoldDB" id="A0A151QPA4"/>
<proteinExistence type="predicted"/>
<organism evidence="1 2">
    <name type="scientific">Cajanus cajan</name>
    <name type="common">Pigeon pea</name>
    <name type="synonym">Cajanus indicus</name>
    <dbReference type="NCBI Taxonomy" id="3821"/>
    <lineage>
        <taxon>Eukaryota</taxon>
        <taxon>Viridiplantae</taxon>
        <taxon>Streptophyta</taxon>
        <taxon>Embryophyta</taxon>
        <taxon>Tracheophyta</taxon>
        <taxon>Spermatophyta</taxon>
        <taxon>Magnoliopsida</taxon>
        <taxon>eudicotyledons</taxon>
        <taxon>Gunneridae</taxon>
        <taxon>Pentapetalae</taxon>
        <taxon>rosids</taxon>
        <taxon>fabids</taxon>
        <taxon>Fabales</taxon>
        <taxon>Fabaceae</taxon>
        <taxon>Papilionoideae</taxon>
        <taxon>50 kb inversion clade</taxon>
        <taxon>NPAAA clade</taxon>
        <taxon>indigoferoid/millettioid clade</taxon>
        <taxon>Phaseoleae</taxon>
        <taxon>Cajanus</taxon>
    </lineage>
</organism>
<dbReference type="Proteomes" id="UP000075243">
    <property type="component" value="Unassembled WGS sequence"/>
</dbReference>
<evidence type="ECO:0000313" key="1">
    <source>
        <dbReference type="EMBL" id="KYP32084.1"/>
    </source>
</evidence>